<accession>A0ABY6CPF1</accession>
<dbReference type="RefSeq" id="WP_262309826.1">
    <property type="nucleotide sequence ID" value="NZ_CP106679.1"/>
</dbReference>
<sequence>MKFPSFIKTTKYSQFSYEPRYYDPIKEEIDTKMKAARARQAGIDAGDSSMEYKSSISAAFGKREKKSNQTSIVQLLLAAAIFGVVVGWLFVGNDVFYIFLVLSPLYFYFRLKKKKSPTH</sequence>
<proteinExistence type="predicted"/>
<name>A0ABY6CPF1_9BACT</name>
<feature type="transmembrane region" description="Helical" evidence="1">
    <location>
        <begin position="72"/>
        <end position="89"/>
    </location>
</feature>
<keyword evidence="1" id="KW-0812">Transmembrane</keyword>
<gene>
    <name evidence="2" type="ORF">N6H18_00180</name>
</gene>
<keyword evidence="3" id="KW-1185">Reference proteome</keyword>
<feature type="transmembrane region" description="Helical" evidence="1">
    <location>
        <begin position="95"/>
        <end position="111"/>
    </location>
</feature>
<dbReference type="EMBL" id="CP106679">
    <property type="protein sequence ID" value="UXP32391.1"/>
    <property type="molecule type" value="Genomic_DNA"/>
</dbReference>
<keyword evidence="1" id="KW-1133">Transmembrane helix</keyword>
<reference evidence="2" key="1">
    <citation type="submission" date="2022-09" db="EMBL/GenBank/DDBJ databases">
        <title>Comparative genomics and taxonomic characterization of three novel marine species of genus Reichenbachiella exhibiting antioxidant and polysaccharide degradation activities.</title>
        <authorList>
            <person name="Muhammad N."/>
            <person name="Lee Y.-J."/>
            <person name="Ko J."/>
            <person name="Kim S.-G."/>
        </authorList>
    </citation>
    <scope>NUCLEOTIDE SEQUENCE</scope>
    <source>
        <strain evidence="2">BKB1-1</strain>
    </source>
</reference>
<evidence type="ECO:0000313" key="2">
    <source>
        <dbReference type="EMBL" id="UXP32391.1"/>
    </source>
</evidence>
<dbReference type="Proteomes" id="UP001065174">
    <property type="component" value="Chromosome"/>
</dbReference>
<organism evidence="2 3">
    <name type="scientific">Reichenbachiella agarivorans</name>
    <dbReference type="NCBI Taxonomy" id="2979464"/>
    <lineage>
        <taxon>Bacteria</taxon>
        <taxon>Pseudomonadati</taxon>
        <taxon>Bacteroidota</taxon>
        <taxon>Cytophagia</taxon>
        <taxon>Cytophagales</taxon>
        <taxon>Reichenbachiellaceae</taxon>
        <taxon>Reichenbachiella</taxon>
    </lineage>
</organism>
<protein>
    <submittedName>
        <fullName evidence="2">Uncharacterized protein</fullName>
    </submittedName>
</protein>
<evidence type="ECO:0000256" key="1">
    <source>
        <dbReference type="SAM" id="Phobius"/>
    </source>
</evidence>
<evidence type="ECO:0000313" key="3">
    <source>
        <dbReference type="Proteomes" id="UP001065174"/>
    </source>
</evidence>
<keyword evidence="1" id="KW-0472">Membrane</keyword>